<sequence>MKLIRIFALSAVVFYLTQENETDALIARMIEGGANLAIDVSLKLIKIPIMVGGKIAWKCIKVPTKFIWSLAKIPFKIIIRLAWKFSKKPLKRITPQFIQDTIRQEVTKYQLDKKLRKQKKSKIHRFKTAVKNKITSWELSHKLRKLRQKNNRQKKLK</sequence>
<feature type="chain" id="PRO_5043830172" evidence="1">
    <location>
        <begin position="20"/>
        <end position="157"/>
    </location>
</feature>
<accession>A0AAV0VNZ9</accession>
<evidence type="ECO:0000313" key="2">
    <source>
        <dbReference type="EMBL" id="CAI6344428.1"/>
    </source>
</evidence>
<dbReference type="EMBL" id="CARXXK010000001">
    <property type="protein sequence ID" value="CAI6344428.1"/>
    <property type="molecule type" value="Genomic_DNA"/>
</dbReference>
<name>A0AAV0VNZ9_9HEMI</name>
<dbReference type="AlphaFoldDB" id="A0AAV0VNZ9"/>
<proteinExistence type="predicted"/>
<gene>
    <name evidence="2" type="ORF">MEUPH1_LOCUS1562</name>
</gene>
<protein>
    <submittedName>
        <fullName evidence="2">Uncharacterized protein</fullName>
    </submittedName>
</protein>
<keyword evidence="3" id="KW-1185">Reference proteome</keyword>
<dbReference type="Proteomes" id="UP001160148">
    <property type="component" value="Unassembled WGS sequence"/>
</dbReference>
<reference evidence="2 3" key="1">
    <citation type="submission" date="2023-01" db="EMBL/GenBank/DDBJ databases">
        <authorList>
            <person name="Whitehead M."/>
        </authorList>
    </citation>
    <scope>NUCLEOTIDE SEQUENCE [LARGE SCALE GENOMIC DNA]</scope>
</reference>
<comment type="caution">
    <text evidence="2">The sequence shown here is derived from an EMBL/GenBank/DDBJ whole genome shotgun (WGS) entry which is preliminary data.</text>
</comment>
<evidence type="ECO:0000256" key="1">
    <source>
        <dbReference type="SAM" id="SignalP"/>
    </source>
</evidence>
<evidence type="ECO:0000313" key="3">
    <source>
        <dbReference type="Proteomes" id="UP001160148"/>
    </source>
</evidence>
<organism evidence="2 3">
    <name type="scientific">Macrosiphum euphorbiae</name>
    <name type="common">potato aphid</name>
    <dbReference type="NCBI Taxonomy" id="13131"/>
    <lineage>
        <taxon>Eukaryota</taxon>
        <taxon>Metazoa</taxon>
        <taxon>Ecdysozoa</taxon>
        <taxon>Arthropoda</taxon>
        <taxon>Hexapoda</taxon>
        <taxon>Insecta</taxon>
        <taxon>Pterygota</taxon>
        <taxon>Neoptera</taxon>
        <taxon>Paraneoptera</taxon>
        <taxon>Hemiptera</taxon>
        <taxon>Sternorrhyncha</taxon>
        <taxon>Aphidomorpha</taxon>
        <taxon>Aphidoidea</taxon>
        <taxon>Aphididae</taxon>
        <taxon>Macrosiphini</taxon>
        <taxon>Macrosiphum</taxon>
    </lineage>
</organism>
<feature type="signal peptide" evidence="1">
    <location>
        <begin position="1"/>
        <end position="19"/>
    </location>
</feature>
<keyword evidence="1" id="KW-0732">Signal</keyword>